<dbReference type="Proteomes" id="UP000238270">
    <property type="component" value="Unassembled WGS sequence"/>
</dbReference>
<evidence type="ECO:0000256" key="1">
    <source>
        <dbReference type="SAM" id="MobiDB-lite"/>
    </source>
</evidence>
<protein>
    <submittedName>
        <fullName evidence="2">Uncharacterized protein</fullName>
    </submittedName>
</protein>
<comment type="caution">
    <text evidence="2">The sequence shown here is derived from an EMBL/GenBank/DDBJ whole genome shotgun (WGS) entry which is preliminary data.</text>
</comment>
<sequence length="132" mass="13718">MPAYRRGTLSGMDAAPELHGRTCGVSHGGTRESAFGRPKHSLGNVRCRAQDRSVRGVGRQRGAASSVGTRRESVPGGSVAASMPPHGPAPGRNTTLPTLLPLIGRQIRVQAPSVAEAFSNKVSVIGAFAQTH</sequence>
<accession>A0A2S6Z3F5</accession>
<dbReference type="EMBL" id="MIGV01000015">
    <property type="protein sequence ID" value="PPT75493.1"/>
    <property type="molecule type" value="Genomic_DNA"/>
</dbReference>
<name>A0A2S6Z3F5_9XANT</name>
<feature type="region of interest" description="Disordered" evidence="1">
    <location>
        <begin position="25"/>
        <end position="44"/>
    </location>
</feature>
<reference evidence="2 3" key="1">
    <citation type="submission" date="2016-08" db="EMBL/GenBank/DDBJ databases">
        <title>Evolution of the type three secretion system and type three effector repertoires in Xanthomonas.</title>
        <authorList>
            <person name="Merda D."/>
            <person name="Briand M."/>
            <person name="Bosis E."/>
            <person name="Rousseau C."/>
            <person name="Portier P."/>
            <person name="Jacques M.-A."/>
            <person name="Fischer-Le Saux M."/>
        </authorList>
    </citation>
    <scope>NUCLEOTIDE SEQUENCE [LARGE SCALE GENOMIC DNA]</scope>
    <source>
        <strain evidence="2 3">CFBP 3122</strain>
    </source>
</reference>
<feature type="region of interest" description="Disordered" evidence="1">
    <location>
        <begin position="1"/>
        <end position="20"/>
    </location>
</feature>
<evidence type="ECO:0000313" key="3">
    <source>
        <dbReference type="Proteomes" id="UP000238270"/>
    </source>
</evidence>
<dbReference type="AlphaFoldDB" id="A0A2S6Z3F5"/>
<organism evidence="2 3">
    <name type="scientific">Xanthomonas arboricola pv. populi</name>
    <dbReference type="NCBI Taxonomy" id="487823"/>
    <lineage>
        <taxon>Bacteria</taxon>
        <taxon>Pseudomonadati</taxon>
        <taxon>Pseudomonadota</taxon>
        <taxon>Gammaproteobacteria</taxon>
        <taxon>Lysobacterales</taxon>
        <taxon>Lysobacteraceae</taxon>
        <taxon>Xanthomonas</taxon>
    </lineage>
</organism>
<proteinExistence type="predicted"/>
<feature type="region of interest" description="Disordered" evidence="1">
    <location>
        <begin position="49"/>
        <end position="97"/>
    </location>
</feature>
<evidence type="ECO:0000313" key="2">
    <source>
        <dbReference type="EMBL" id="PPT75493.1"/>
    </source>
</evidence>
<gene>
    <name evidence="2" type="ORF">XaplCFBP3122_13150</name>
</gene>